<dbReference type="Gene3D" id="1.10.10.10">
    <property type="entry name" value="Winged helix-like DNA-binding domain superfamily/Winged helix DNA-binding domain"/>
    <property type="match status" value="1"/>
</dbReference>
<dbReference type="SUPFAM" id="SSF52540">
    <property type="entry name" value="P-loop containing nucleoside triphosphate hydrolases"/>
    <property type="match status" value="1"/>
</dbReference>
<keyword evidence="1 2" id="KW-0238">DNA-binding</keyword>
<evidence type="ECO:0000256" key="1">
    <source>
        <dbReference type="ARBA" id="ARBA00023125"/>
    </source>
</evidence>
<dbReference type="InterPro" id="IPR016032">
    <property type="entry name" value="Sig_transdc_resp-reg_C-effctor"/>
</dbReference>
<dbReference type="Proteomes" id="UP000018851">
    <property type="component" value="Chromosome"/>
</dbReference>
<dbReference type="PANTHER" id="PTHR47691">
    <property type="entry name" value="REGULATOR-RELATED"/>
    <property type="match status" value="1"/>
</dbReference>
<dbReference type="InterPro" id="IPR049945">
    <property type="entry name" value="AAA_22"/>
</dbReference>
<dbReference type="PATRIC" id="fig|1123269.5.peg.1154"/>
<dbReference type="eggNOG" id="COG3710">
    <property type="taxonomic scope" value="Bacteria"/>
</dbReference>
<dbReference type="GO" id="GO:0003677">
    <property type="term" value="F:DNA binding"/>
    <property type="evidence" value="ECO:0007669"/>
    <property type="project" value="UniProtKB-UniRule"/>
</dbReference>
<dbReference type="Pfam" id="PF13401">
    <property type="entry name" value="AAA_22"/>
    <property type="match status" value="1"/>
</dbReference>
<evidence type="ECO:0000256" key="2">
    <source>
        <dbReference type="PROSITE-ProRule" id="PRU01091"/>
    </source>
</evidence>
<dbReference type="PROSITE" id="PS51755">
    <property type="entry name" value="OMPR_PHOB"/>
    <property type="match status" value="1"/>
</dbReference>
<dbReference type="SUPFAM" id="SSF46894">
    <property type="entry name" value="C-terminal effector domain of the bipartite response regulators"/>
    <property type="match status" value="1"/>
</dbReference>
<gene>
    <name evidence="4" type="ORF">NX02_05985</name>
</gene>
<name>W0A4N9_9SPHN</name>
<proteinExistence type="predicted"/>
<sequence>MAGAEAFDVTTYCFGDYRFTPARQSLLRGEVPIRVGGRAMDLLHALVRRPGEVVSKDELFRAAWPNIFVEESNLKVNISALRRALQAGTDLPIIATIPGRGYKFVASLQILGRAGGTIIPDTIRGVTGELPSIPMLIGRDEALAEIIDALNEVRLLTIVGSPGVGKTSLAIAAAQRSDERLRDELFFIDFAPIEDPQLIVPAIAFGLGLDIDRTNILSGIVESLHDRRLLLVLDNCEHLLNAAATVADHLTHALPKLTVLATSREPLRCRWESVFRLAALNYPVQEELDRPATALSFAAVELLARRAESQGYRMAEADLPQLAAISRRLEGIALAIELAAPHLASGGPSRLLALLKTSFESLVGHTDAGAPRHRTLTATLHWSYRLLSPNEAYLFRHLSVFGGAFALDDVVGTCGHVLRTEDIAAWLENLAAKSLLSTTYQGGQLRYRLLDSSRHFAAQRLLVHGEQPKAMAGYAYYLLALFNRAEGEWYWRAREDWIALYGYRGIELRRAIEWAFGADGDMQLGIRLTAAGIPLWHELSSFAENRTRVDRALEAIETLPLRDDLLKLKLIVAHIVNLRFDGASRPSLNAALTTGMRMATELNAAEYRIRLTYLVAGNLWLSGRSREALATIRRTRDILDTAATHPLGPDLQKVEFSSRLCCGEVRRAHRGLTKLSAEHPTVAHRSGMSRLVVDRCVSIRTLLALSAWMIGDQRQALDASEDAVAGAVTLDHVLSNAYALCVGAIPVAIESGLLDLAEQHISALFVALDRYEIGTWEPFAQFYRATIDAESGDHTALDRMQSAIDRLVRGALLLHFPMRMAMLARSALSHGRPDIAHSAVAQGLDHAKRHGEHWYDGELLRIRGLVRWQEGDALGAGQMLQRALQIVKCSGAASFESRMINTIATLGI</sequence>
<dbReference type="InterPro" id="IPR027417">
    <property type="entry name" value="P-loop_NTPase"/>
</dbReference>
<dbReference type="GO" id="GO:0000160">
    <property type="term" value="P:phosphorelay signal transduction system"/>
    <property type="evidence" value="ECO:0007669"/>
    <property type="project" value="InterPro"/>
</dbReference>
<dbReference type="CDD" id="cd00383">
    <property type="entry name" value="trans_reg_C"/>
    <property type="match status" value="1"/>
</dbReference>
<dbReference type="GO" id="GO:0006355">
    <property type="term" value="P:regulation of DNA-templated transcription"/>
    <property type="evidence" value="ECO:0007669"/>
    <property type="project" value="InterPro"/>
</dbReference>
<dbReference type="STRING" id="1123269.NX02_05985"/>
<dbReference type="Gene3D" id="3.40.50.300">
    <property type="entry name" value="P-loop containing nucleotide triphosphate hydrolases"/>
    <property type="match status" value="1"/>
</dbReference>
<evidence type="ECO:0000313" key="4">
    <source>
        <dbReference type="EMBL" id="AHE52929.1"/>
    </source>
</evidence>
<keyword evidence="5" id="KW-1185">Reference proteome</keyword>
<dbReference type="AlphaFoldDB" id="W0A4N9"/>
<dbReference type="KEGG" id="ssan:NX02_05985"/>
<organism evidence="4 5">
    <name type="scientific">Sphingomonas sanxanigenens DSM 19645 = NX02</name>
    <dbReference type="NCBI Taxonomy" id="1123269"/>
    <lineage>
        <taxon>Bacteria</taxon>
        <taxon>Pseudomonadati</taxon>
        <taxon>Pseudomonadota</taxon>
        <taxon>Alphaproteobacteria</taxon>
        <taxon>Sphingomonadales</taxon>
        <taxon>Sphingomonadaceae</taxon>
        <taxon>Sphingomonas</taxon>
    </lineage>
</organism>
<dbReference type="RefSeq" id="WP_025291219.1">
    <property type="nucleotide sequence ID" value="NZ_CP006644.1"/>
</dbReference>
<dbReference type="GO" id="GO:0016887">
    <property type="term" value="F:ATP hydrolysis activity"/>
    <property type="evidence" value="ECO:0007669"/>
    <property type="project" value="InterPro"/>
</dbReference>
<reference evidence="4 5" key="1">
    <citation type="submission" date="2013-07" db="EMBL/GenBank/DDBJ databases">
        <title>Completed genome of Sphingomonas sanxanigenens NX02.</title>
        <authorList>
            <person name="Ma T."/>
            <person name="Huang H."/>
            <person name="Wu M."/>
            <person name="Li X."/>
            <person name="Li G."/>
        </authorList>
    </citation>
    <scope>NUCLEOTIDE SEQUENCE [LARGE SCALE GENOMIC DNA]</scope>
    <source>
        <strain evidence="4 5">NX02</strain>
    </source>
</reference>
<feature type="DNA-binding region" description="OmpR/PhoB-type" evidence="2">
    <location>
        <begin position="9"/>
        <end position="106"/>
    </location>
</feature>
<dbReference type="InterPro" id="IPR001867">
    <property type="entry name" value="OmpR/PhoB-type_DNA-bd"/>
</dbReference>
<dbReference type="HOGENOM" id="CLU_004665_7_0_5"/>
<dbReference type="Pfam" id="PF00486">
    <property type="entry name" value="Trans_reg_C"/>
    <property type="match status" value="1"/>
</dbReference>
<dbReference type="InterPro" id="IPR058852">
    <property type="entry name" value="HTH_77"/>
</dbReference>
<evidence type="ECO:0000259" key="3">
    <source>
        <dbReference type="PROSITE" id="PS51755"/>
    </source>
</evidence>
<evidence type="ECO:0000313" key="5">
    <source>
        <dbReference type="Proteomes" id="UP000018851"/>
    </source>
</evidence>
<accession>W0A4N9</accession>
<dbReference type="OrthoDB" id="4473689at2"/>
<dbReference type="InterPro" id="IPR036388">
    <property type="entry name" value="WH-like_DNA-bd_sf"/>
</dbReference>
<feature type="domain" description="OmpR/PhoB-type" evidence="3">
    <location>
        <begin position="9"/>
        <end position="106"/>
    </location>
</feature>
<dbReference type="PANTHER" id="PTHR47691:SF3">
    <property type="entry name" value="HTH-TYPE TRANSCRIPTIONAL REGULATOR RV0890C-RELATED"/>
    <property type="match status" value="1"/>
</dbReference>
<dbReference type="EMBL" id="CP006644">
    <property type="protein sequence ID" value="AHE52929.1"/>
    <property type="molecule type" value="Genomic_DNA"/>
</dbReference>
<dbReference type="SMART" id="SM00862">
    <property type="entry name" value="Trans_reg_C"/>
    <property type="match status" value="1"/>
</dbReference>
<protein>
    <recommendedName>
        <fullName evidence="3">OmpR/PhoB-type domain-containing protein</fullName>
    </recommendedName>
</protein>
<dbReference type="eggNOG" id="COG3903">
    <property type="taxonomic scope" value="Bacteria"/>
</dbReference>
<dbReference type="Pfam" id="PF25872">
    <property type="entry name" value="HTH_77"/>
    <property type="match status" value="1"/>
</dbReference>